<evidence type="ECO:0000256" key="6">
    <source>
        <dbReference type="ARBA" id="ARBA00022989"/>
    </source>
</evidence>
<evidence type="ECO:0000313" key="10">
    <source>
        <dbReference type="Proteomes" id="UP001500618"/>
    </source>
</evidence>
<dbReference type="InterPro" id="IPR045861">
    <property type="entry name" value="CorA_cytoplasmic_dom"/>
</dbReference>
<protein>
    <submittedName>
        <fullName evidence="9">Magnesium/cobalt transporter CorA</fullName>
    </submittedName>
</protein>
<evidence type="ECO:0000256" key="2">
    <source>
        <dbReference type="ARBA" id="ARBA00009765"/>
    </source>
</evidence>
<name>A0ABN2I1V9_9ACTN</name>
<comment type="subcellular location">
    <subcellularLocation>
        <location evidence="1">Cell membrane</location>
        <topology evidence="1">Multi-pass membrane protein</topology>
    </subcellularLocation>
</comment>
<dbReference type="Gene3D" id="3.30.460.20">
    <property type="entry name" value="CorA soluble domain-like"/>
    <property type="match status" value="1"/>
</dbReference>
<dbReference type="Proteomes" id="UP001500618">
    <property type="component" value="Unassembled WGS sequence"/>
</dbReference>
<evidence type="ECO:0000256" key="8">
    <source>
        <dbReference type="SAM" id="Phobius"/>
    </source>
</evidence>
<dbReference type="Pfam" id="PF01544">
    <property type="entry name" value="CorA"/>
    <property type="match status" value="1"/>
</dbReference>
<dbReference type="PANTHER" id="PTHR46494">
    <property type="entry name" value="CORA FAMILY METAL ION TRANSPORTER (EUROFUNG)"/>
    <property type="match status" value="1"/>
</dbReference>
<keyword evidence="5 8" id="KW-0812">Transmembrane</keyword>
<keyword evidence="10" id="KW-1185">Reference proteome</keyword>
<dbReference type="PANTHER" id="PTHR46494:SF1">
    <property type="entry name" value="CORA FAMILY METAL ION TRANSPORTER (EUROFUNG)"/>
    <property type="match status" value="1"/>
</dbReference>
<keyword evidence="6 8" id="KW-1133">Transmembrane helix</keyword>
<dbReference type="SUPFAM" id="SSF144083">
    <property type="entry name" value="Magnesium transport protein CorA, transmembrane region"/>
    <property type="match status" value="1"/>
</dbReference>
<comment type="caution">
    <text evidence="9">The sequence shown here is derived from an EMBL/GenBank/DDBJ whole genome shotgun (WGS) entry which is preliminary data.</text>
</comment>
<evidence type="ECO:0000256" key="3">
    <source>
        <dbReference type="ARBA" id="ARBA00022448"/>
    </source>
</evidence>
<dbReference type="RefSeq" id="WP_344313158.1">
    <property type="nucleotide sequence ID" value="NZ_BAAANY010000020.1"/>
</dbReference>
<evidence type="ECO:0000256" key="7">
    <source>
        <dbReference type="ARBA" id="ARBA00023136"/>
    </source>
</evidence>
<keyword evidence="4" id="KW-1003">Cell membrane</keyword>
<evidence type="ECO:0000256" key="1">
    <source>
        <dbReference type="ARBA" id="ARBA00004651"/>
    </source>
</evidence>
<evidence type="ECO:0000313" key="9">
    <source>
        <dbReference type="EMBL" id="GAA1697228.1"/>
    </source>
</evidence>
<sequence>MMTNRLRVLLPKKTQPVAYAANGAHSLTPEHQLEPADERRCPPVEKSVIDSAVYLDGQRTNSPPTLADTYQVLSDKPGSMAWIGLYRPAEAQVMSAAEEFGLHELAVEDAITAHQRPKLERYGDTLFVVLRAARYQDETEKVEFGELHVFIGPDFVLTVRHSEAPNLAAVRRRMEHDPDLLRLGPEAVLYAIMDTVVDGYAPVVAGLQNDIDEIETEVFSGDPKVSRRIYDLSGEVIEFQRATRPLLQMLEGLSAGFDKYGTDEELRRYLRDVADHATTVAERVDGFRQMLSDILTINATLVSQAQNEEMKHLAEISFAQNDQVKKISSWAAILFAPTLIGTVYGMNFDVMPELHWVAGYPFAVMLMLVVCCTLYVVFKRRDWL</sequence>
<proteinExistence type="inferred from homology"/>
<dbReference type="Gene3D" id="1.20.58.340">
    <property type="entry name" value="Magnesium transport protein CorA, transmembrane region"/>
    <property type="match status" value="2"/>
</dbReference>
<dbReference type="SUPFAM" id="SSF143865">
    <property type="entry name" value="CorA soluble domain-like"/>
    <property type="match status" value="1"/>
</dbReference>
<evidence type="ECO:0000256" key="4">
    <source>
        <dbReference type="ARBA" id="ARBA00022475"/>
    </source>
</evidence>
<dbReference type="CDD" id="cd12830">
    <property type="entry name" value="MtCorA-like"/>
    <property type="match status" value="1"/>
</dbReference>
<feature type="transmembrane region" description="Helical" evidence="8">
    <location>
        <begin position="358"/>
        <end position="378"/>
    </location>
</feature>
<reference evidence="9 10" key="1">
    <citation type="journal article" date="2019" name="Int. J. Syst. Evol. Microbiol.">
        <title>The Global Catalogue of Microorganisms (GCM) 10K type strain sequencing project: providing services to taxonomists for standard genome sequencing and annotation.</title>
        <authorList>
            <consortium name="The Broad Institute Genomics Platform"/>
            <consortium name="The Broad Institute Genome Sequencing Center for Infectious Disease"/>
            <person name="Wu L."/>
            <person name="Ma J."/>
        </authorList>
    </citation>
    <scope>NUCLEOTIDE SEQUENCE [LARGE SCALE GENOMIC DNA]</scope>
    <source>
        <strain evidence="9 10">JCM 14718</strain>
    </source>
</reference>
<keyword evidence="3" id="KW-0813">Transport</keyword>
<organism evidence="9 10">
    <name type="scientific">Fodinicola feengrottensis</name>
    <dbReference type="NCBI Taxonomy" id="435914"/>
    <lineage>
        <taxon>Bacteria</taxon>
        <taxon>Bacillati</taxon>
        <taxon>Actinomycetota</taxon>
        <taxon>Actinomycetes</taxon>
        <taxon>Mycobacteriales</taxon>
        <taxon>Fodinicola</taxon>
    </lineage>
</organism>
<comment type="similarity">
    <text evidence="2">Belongs to the CorA metal ion transporter (MIT) (TC 1.A.35) family.</text>
</comment>
<accession>A0ABN2I1V9</accession>
<keyword evidence="7 8" id="KW-0472">Membrane</keyword>
<feature type="transmembrane region" description="Helical" evidence="8">
    <location>
        <begin position="327"/>
        <end position="346"/>
    </location>
</feature>
<dbReference type="InterPro" id="IPR002523">
    <property type="entry name" value="MgTranspt_CorA/ZnTranspt_ZntB"/>
</dbReference>
<dbReference type="InterPro" id="IPR045863">
    <property type="entry name" value="CorA_TM1_TM2"/>
</dbReference>
<evidence type="ECO:0000256" key="5">
    <source>
        <dbReference type="ARBA" id="ARBA00022692"/>
    </source>
</evidence>
<dbReference type="EMBL" id="BAAANY010000020">
    <property type="protein sequence ID" value="GAA1697228.1"/>
    <property type="molecule type" value="Genomic_DNA"/>
</dbReference>
<gene>
    <name evidence="9" type="primary">corA</name>
    <name evidence="9" type="ORF">GCM10009765_53270</name>
</gene>